<dbReference type="Pfam" id="PF00254">
    <property type="entry name" value="FKBP_C"/>
    <property type="match status" value="1"/>
</dbReference>
<comment type="catalytic activity">
    <reaction evidence="1 8 9">
        <text>[protein]-peptidylproline (omega=180) = [protein]-peptidylproline (omega=0)</text>
        <dbReference type="Rhea" id="RHEA:16237"/>
        <dbReference type="Rhea" id="RHEA-COMP:10747"/>
        <dbReference type="Rhea" id="RHEA-COMP:10748"/>
        <dbReference type="ChEBI" id="CHEBI:83833"/>
        <dbReference type="ChEBI" id="CHEBI:83834"/>
        <dbReference type="EC" id="5.2.1.8"/>
    </reaction>
</comment>
<reference evidence="12" key="1">
    <citation type="submission" date="2016-10" db="EMBL/GenBank/DDBJ databases">
        <authorList>
            <person name="Varghese N."/>
            <person name="Submissions S."/>
        </authorList>
    </citation>
    <scope>NUCLEOTIDE SEQUENCE [LARGE SCALE GENOMIC DNA]</scope>
    <source>
        <strain evidence="12">CGMCC 1.8711</strain>
    </source>
</reference>
<dbReference type="SUPFAM" id="SSF54534">
    <property type="entry name" value="FKBP-like"/>
    <property type="match status" value="1"/>
</dbReference>
<gene>
    <name evidence="11" type="ORF">SAMN04488124_1848</name>
</gene>
<dbReference type="InterPro" id="IPR046357">
    <property type="entry name" value="PPIase_dom_sf"/>
</dbReference>
<keyword evidence="6" id="KW-0143">Chaperone</keyword>
<dbReference type="RefSeq" id="WP_089879689.1">
    <property type="nucleotide sequence ID" value="NZ_FOYS01000003.1"/>
</dbReference>
<organism evidence="11 12">
    <name type="scientific">Halogeometricum limi</name>
    <dbReference type="NCBI Taxonomy" id="555875"/>
    <lineage>
        <taxon>Archaea</taxon>
        <taxon>Methanobacteriati</taxon>
        <taxon>Methanobacteriota</taxon>
        <taxon>Stenosarchaea group</taxon>
        <taxon>Halobacteria</taxon>
        <taxon>Halobacteriales</taxon>
        <taxon>Haloferacaceae</taxon>
        <taxon>Halogeometricum</taxon>
    </lineage>
</organism>
<evidence type="ECO:0000256" key="7">
    <source>
        <dbReference type="ARBA" id="ARBA00023235"/>
    </source>
</evidence>
<evidence type="ECO:0000259" key="10">
    <source>
        <dbReference type="PROSITE" id="PS50059"/>
    </source>
</evidence>
<accession>A0A1I6H6M3</accession>
<protein>
    <recommendedName>
        <fullName evidence="9">Peptidyl-prolyl cis-trans isomerase</fullName>
        <ecNumber evidence="9">5.2.1.8</ecNumber>
    </recommendedName>
</protein>
<feature type="domain" description="PPIase FKBP-type" evidence="10">
    <location>
        <begin position="6"/>
        <end position="86"/>
    </location>
</feature>
<sequence>MTATTGDAVTFEYTGKLEDGTVFDTTRESVAEEAGLTEAQPDREFAPLTVELGTGEVIEGMEEGLEGLAEGETATLTIPPEKGYGEWDEANVQEYSTEELREMLGGETPEEGAFLEANNGRHGQITHVDDEVTRADFNPRLAGETLVFDVEVVDIS</sequence>
<comment type="similarity">
    <text evidence="3 9">Belongs to the FKBP-type PPIase family.</text>
</comment>
<evidence type="ECO:0000256" key="1">
    <source>
        <dbReference type="ARBA" id="ARBA00000971"/>
    </source>
</evidence>
<dbReference type="GO" id="GO:0005737">
    <property type="term" value="C:cytoplasm"/>
    <property type="evidence" value="ECO:0007669"/>
    <property type="project" value="UniProtKB-SubCell"/>
</dbReference>
<dbReference type="PANTHER" id="PTHR47861:SF3">
    <property type="entry name" value="FKBP-TYPE PEPTIDYL-PROLYL CIS-TRANS ISOMERASE SLYD"/>
    <property type="match status" value="1"/>
</dbReference>
<evidence type="ECO:0000256" key="8">
    <source>
        <dbReference type="PROSITE-ProRule" id="PRU00277"/>
    </source>
</evidence>
<dbReference type="STRING" id="555875.SAMN04488124_1848"/>
<keyword evidence="12" id="KW-1185">Reference proteome</keyword>
<dbReference type="EC" id="5.2.1.8" evidence="9"/>
<proteinExistence type="inferred from homology"/>
<dbReference type="EMBL" id="FOYS01000003">
    <property type="protein sequence ID" value="SFR50109.1"/>
    <property type="molecule type" value="Genomic_DNA"/>
</dbReference>
<comment type="subcellular location">
    <subcellularLocation>
        <location evidence="2">Cytoplasm</location>
    </subcellularLocation>
</comment>
<evidence type="ECO:0000256" key="3">
    <source>
        <dbReference type="ARBA" id="ARBA00006577"/>
    </source>
</evidence>
<dbReference type="OrthoDB" id="8615at2157"/>
<dbReference type="AlphaFoldDB" id="A0A1I6H6M3"/>
<keyword evidence="7 8" id="KW-0413">Isomerase</keyword>
<evidence type="ECO:0000256" key="4">
    <source>
        <dbReference type="ARBA" id="ARBA00022490"/>
    </source>
</evidence>
<name>A0A1I6H6M3_9EURY</name>
<dbReference type="PANTHER" id="PTHR47861">
    <property type="entry name" value="FKBP-TYPE PEPTIDYL-PROLYL CIS-TRANS ISOMERASE SLYD"/>
    <property type="match status" value="1"/>
</dbReference>
<evidence type="ECO:0000313" key="12">
    <source>
        <dbReference type="Proteomes" id="UP000243250"/>
    </source>
</evidence>
<dbReference type="GO" id="GO:0003755">
    <property type="term" value="F:peptidyl-prolyl cis-trans isomerase activity"/>
    <property type="evidence" value="ECO:0007669"/>
    <property type="project" value="UniProtKB-UniRule"/>
</dbReference>
<keyword evidence="4" id="KW-0963">Cytoplasm</keyword>
<evidence type="ECO:0000256" key="5">
    <source>
        <dbReference type="ARBA" id="ARBA00023110"/>
    </source>
</evidence>
<evidence type="ECO:0000313" key="11">
    <source>
        <dbReference type="EMBL" id="SFR50109.1"/>
    </source>
</evidence>
<dbReference type="Proteomes" id="UP000243250">
    <property type="component" value="Unassembled WGS sequence"/>
</dbReference>
<dbReference type="PROSITE" id="PS50059">
    <property type="entry name" value="FKBP_PPIASE"/>
    <property type="match status" value="1"/>
</dbReference>
<dbReference type="InterPro" id="IPR001179">
    <property type="entry name" value="PPIase_FKBP_dom"/>
</dbReference>
<evidence type="ECO:0000256" key="6">
    <source>
        <dbReference type="ARBA" id="ARBA00023186"/>
    </source>
</evidence>
<evidence type="ECO:0000256" key="9">
    <source>
        <dbReference type="RuleBase" id="RU003915"/>
    </source>
</evidence>
<dbReference type="GO" id="GO:0042026">
    <property type="term" value="P:protein refolding"/>
    <property type="evidence" value="ECO:0007669"/>
    <property type="project" value="UniProtKB-ARBA"/>
</dbReference>
<dbReference type="Gene3D" id="3.10.50.40">
    <property type="match status" value="1"/>
</dbReference>
<keyword evidence="5 8" id="KW-0697">Rotamase</keyword>
<evidence type="ECO:0000256" key="2">
    <source>
        <dbReference type="ARBA" id="ARBA00004496"/>
    </source>
</evidence>